<dbReference type="AlphaFoldDB" id="A0A8G1RR29"/>
<proteinExistence type="predicted"/>
<dbReference type="InterPro" id="IPR000182">
    <property type="entry name" value="GNAT_dom"/>
</dbReference>
<dbReference type="CDD" id="cd04301">
    <property type="entry name" value="NAT_SF"/>
    <property type="match status" value="1"/>
</dbReference>
<dbReference type="GO" id="GO:0016747">
    <property type="term" value="F:acyltransferase activity, transferring groups other than amino-acyl groups"/>
    <property type="evidence" value="ECO:0007669"/>
    <property type="project" value="InterPro"/>
</dbReference>
<evidence type="ECO:0000313" key="2">
    <source>
        <dbReference type="EMBL" id="RAK77915.1"/>
    </source>
</evidence>
<evidence type="ECO:0000313" key="3">
    <source>
        <dbReference type="Proteomes" id="UP000249789"/>
    </source>
</evidence>
<dbReference type="PROSITE" id="PS51186">
    <property type="entry name" value="GNAT"/>
    <property type="match status" value="1"/>
</dbReference>
<dbReference type="PANTHER" id="PTHR42791:SF1">
    <property type="entry name" value="N-ACETYLTRANSFERASE DOMAIN-CONTAINING PROTEIN"/>
    <property type="match status" value="1"/>
</dbReference>
<gene>
    <name evidence="2" type="ORF">BO72DRAFT_99105</name>
</gene>
<accession>A0A8G1RR29</accession>
<dbReference type="Proteomes" id="UP000249789">
    <property type="component" value="Unassembled WGS sequence"/>
</dbReference>
<keyword evidence="2" id="KW-0808">Transferase</keyword>
<dbReference type="GeneID" id="63868202"/>
<name>A0A8G1RR29_9EURO</name>
<dbReference type="OrthoDB" id="512662at2759"/>
<dbReference type="RefSeq" id="XP_040801925.1">
    <property type="nucleotide sequence ID" value="XM_040950867.1"/>
</dbReference>
<feature type="domain" description="N-acetyltransferase" evidence="1">
    <location>
        <begin position="180"/>
        <end position="263"/>
    </location>
</feature>
<dbReference type="Gene3D" id="3.40.630.30">
    <property type="match status" value="1"/>
</dbReference>
<dbReference type="VEuPathDB" id="FungiDB:BO72DRAFT_99105"/>
<dbReference type="InterPro" id="IPR052523">
    <property type="entry name" value="Trichothecene_AcTrans"/>
</dbReference>
<dbReference type="InterPro" id="IPR016181">
    <property type="entry name" value="Acyl_CoA_acyltransferase"/>
</dbReference>
<dbReference type="EMBL" id="KZ824640">
    <property type="protein sequence ID" value="RAK77915.1"/>
    <property type="molecule type" value="Genomic_DNA"/>
</dbReference>
<evidence type="ECO:0000259" key="1">
    <source>
        <dbReference type="PROSITE" id="PS51186"/>
    </source>
</evidence>
<protein>
    <submittedName>
        <fullName evidence="2">Putative GNAT family N-acetyltransferase</fullName>
    </submittedName>
</protein>
<reference evidence="2 3" key="1">
    <citation type="submission" date="2018-02" db="EMBL/GenBank/DDBJ databases">
        <title>The genomes of Aspergillus section Nigri reveals drivers in fungal speciation.</title>
        <authorList>
            <consortium name="DOE Joint Genome Institute"/>
            <person name="Vesth T.C."/>
            <person name="Nybo J."/>
            <person name="Theobald S."/>
            <person name="Brandl J."/>
            <person name="Frisvad J.C."/>
            <person name="Nielsen K.F."/>
            <person name="Lyhne E.K."/>
            <person name="Kogle M.E."/>
            <person name="Kuo A."/>
            <person name="Riley R."/>
            <person name="Clum A."/>
            <person name="Nolan M."/>
            <person name="Lipzen A."/>
            <person name="Salamov A."/>
            <person name="Henrissat B."/>
            <person name="Wiebenga A."/>
            <person name="De vries R.P."/>
            <person name="Grigoriev I.V."/>
            <person name="Mortensen U.H."/>
            <person name="Andersen M.R."/>
            <person name="Baker S.E."/>
        </authorList>
    </citation>
    <scope>NUCLEOTIDE SEQUENCE [LARGE SCALE GENOMIC DNA]</scope>
    <source>
        <strain evidence="2 3">CBS 313.89</strain>
    </source>
</reference>
<organism evidence="2 3">
    <name type="scientific">Aspergillus fijiensis CBS 313.89</name>
    <dbReference type="NCBI Taxonomy" id="1448319"/>
    <lineage>
        <taxon>Eukaryota</taxon>
        <taxon>Fungi</taxon>
        <taxon>Dikarya</taxon>
        <taxon>Ascomycota</taxon>
        <taxon>Pezizomycotina</taxon>
        <taxon>Eurotiomycetes</taxon>
        <taxon>Eurotiomycetidae</taxon>
        <taxon>Eurotiales</taxon>
        <taxon>Aspergillaceae</taxon>
        <taxon>Aspergillus</taxon>
    </lineage>
</organism>
<dbReference type="SUPFAM" id="SSF55729">
    <property type="entry name" value="Acyl-CoA N-acyltransferases (Nat)"/>
    <property type="match status" value="1"/>
</dbReference>
<keyword evidence="3" id="KW-1185">Reference proteome</keyword>
<dbReference type="PANTHER" id="PTHR42791">
    <property type="entry name" value="GNAT FAMILY ACETYLTRANSFERASE"/>
    <property type="match status" value="1"/>
</dbReference>
<dbReference type="Pfam" id="PF00583">
    <property type="entry name" value="Acetyltransf_1"/>
    <property type="match status" value="1"/>
</dbReference>
<sequence length="267" mass="30804">MNFGSQYLKQMASTPRLDFFRVHDDLRSVSAVAHTISLSFSNDPLIRWLRPAAAPWMSQHTSTFNWQYRRVQRFISEGLVFQSAPVHQIAHLFPSNRQVSQNSAVIQKIPDSRDEKDAGIAIMLYPPSRQIKWTIGRLLLIAKVWFLDLISPVTDNGAKVKRVETLMKSHENSLNAIRKRYDVNDLWYLEVLAVHPSLQGRGLGSMAMRWVLDRVQDSPIFLECTAEQNVKFYEKLGFEVVEKVDLTDEKDIAKVWLMFRQAQNLSS</sequence>